<proteinExistence type="inferred from homology"/>
<dbReference type="PROSITE" id="PS50235">
    <property type="entry name" value="USP_3"/>
    <property type="match status" value="1"/>
</dbReference>
<dbReference type="GO" id="GO:0005829">
    <property type="term" value="C:cytosol"/>
    <property type="evidence" value="ECO:0007669"/>
    <property type="project" value="TreeGrafter"/>
</dbReference>
<dbReference type="GO" id="GO:0006508">
    <property type="term" value="P:proteolysis"/>
    <property type="evidence" value="ECO:0007669"/>
    <property type="project" value="UniProtKB-KW"/>
</dbReference>
<comment type="similarity">
    <text evidence="2">Belongs to the peptidase C19 family.</text>
</comment>
<evidence type="ECO:0000256" key="5">
    <source>
        <dbReference type="ARBA" id="ARBA00022786"/>
    </source>
</evidence>
<evidence type="ECO:0000256" key="6">
    <source>
        <dbReference type="ARBA" id="ARBA00022801"/>
    </source>
</evidence>
<dbReference type="EMBL" id="ML977568">
    <property type="protein sequence ID" value="KAF2004286.1"/>
    <property type="molecule type" value="Genomic_DNA"/>
</dbReference>
<dbReference type="CDD" id="cd02662">
    <property type="entry name" value="Peptidase_C19F"/>
    <property type="match status" value="1"/>
</dbReference>
<keyword evidence="7" id="KW-0788">Thiol protease</keyword>
<dbReference type="GO" id="GO:0016579">
    <property type="term" value="P:protein deubiquitination"/>
    <property type="evidence" value="ECO:0007669"/>
    <property type="project" value="InterPro"/>
</dbReference>
<dbReference type="EC" id="3.4.19.12" evidence="3"/>
<dbReference type="GO" id="GO:0005634">
    <property type="term" value="C:nucleus"/>
    <property type="evidence" value="ECO:0007669"/>
    <property type="project" value="TreeGrafter"/>
</dbReference>
<dbReference type="OrthoDB" id="2020758at2759"/>
<dbReference type="PANTHER" id="PTHR24006">
    <property type="entry name" value="UBIQUITIN CARBOXYL-TERMINAL HYDROLASE"/>
    <property type="match status" value="1"/>
</dbReference>
<dbReference type="Pfam" id="PF00443">
    <property type="entry name" value="UCH"/>
    <property type="match status" value="1"/>
</dbReference>
<accession>A0A6A5X1P3</accession>
<protein>
    <recommendedName>
        <fullName evidence="3">ubiquitinyl hydrolase 1</fullName>
        <ecNumber evidence="3">3.4.19.12</ecNumber>
    </recommendedName>
</protein>
<dbReference type="InterPro" id="IPR038765">
    <property type="entry name" value="Papain-like_cys_pep_sf"/>
</dbReference>
<evidence type="ECO:0000313" key="9">
    <source>
        <dbReference type="EMBL" id="KAF2004286.1"/>
    </source>
</evidence>
<evidence type="ECO:0000256" key="3">
    <source>
        <dbReference type="ARBA" id="ARBA00012759"/>
    </source>
</evidence>
<name>A0A6A5X1P3_9PLEO</name>
<evidence type="ECO:0000256" key="7">
    <source>
        <dbReference type="ARBA" id="ARBA00022807"/>
    </source>
</evidence>
<dbReference type="AlphaFoldDB" id="A0A6A5X1P3"/>
<reference evidence="9" key="1">
    <citation type="journal article" date="2020" name="Stud. Mycol.">
        <title>101 Dothideomycetes genomes: a test case for predicting lifestyles and emergence of pathogens.</title>
        <authorList>
            <person name="Haridas S."/>
            <person name="Albert R."/>
            <person name="Binder M."/>
            <person name="Bloem J."/>
            <person name="Labutti K."/>
            <person name="Salamov A."/>
            <person name="Andreopoulos B."/>
            <person name="Baker S."/>
            <person name="Barry K."/>
            <person name="Bills G."/>
            <person name="Bluhm B."/>
            <person name="Cannon C."/>
            <person name="Castanera R."/>
            <person name="Culley D."/>
            <person name="Daum C."/>
            <person name="Ezra D."/>
            <person name="Gonzalez J."/>
            <person name="Henrissat B."/>
            <person name="Kuo A."/>
            <person name="Liang C."/>
            <person name="Lipzen A."/>
            <person name="Lutzoni F."/>
            <person name="Magnuson J."/>
            <person name="Mondo S."/>
            <person name="Nolan M."/>
            <person name="Ohm R."/>
            <person name="Pangilinan J."/>
            <person name="Park H.-J."/>
            <person name="Ramirez L."/>
            <person name="Alfaro M."/>
            <person name="Sun H."/>
            <person name="Tritt A."/>
            <person name="Yoshinaga Y."/>
            <person name="Zwiers L.-H."/>
            <person name="Turgeon B."/>
            <person name="Goodwin S."/>
            <person name="Spatafora J."/>
            <person name="Crous P."/>
            <person name="Grigoriev I."/>
        </authorList>
    </citation>
    <scope>NUCLEOTIDE SEQUENCE</scope>
    <source>
        <strain evidence="9">CBS 123094</strain>
    </source>
</reference>
<dbReference type="InterPro" id="IPR018200">
    <property type="entry name" value="USP_CS"/>
</dbReference>
<keyword evidence="6" id="KW-0378">Hydrolase</keyword>
<organism evidence="9 10">
    <name type="scientific">Amniculicola lignicola CBS 123094</name>
    <dbReference type="NCBI Taxonomy" id="1392246"/>
    <lineage>
        <taxon>Eukaryota</taxon>
        <taxon>Fungi</taxon>
        <taxon>Dikarya</taxon>
        <taxon>Ascomycota</taxon>
        <taxon>Pezizomycotina</taxon>
        <taxon>Dothideomycetes</taxon>
        <taxon>Pleosporomycetidae</taxon>
        <taxon>Pleosporales</taxon>
        <taxon>Amniculicolaceae</taxon>
        <taxon>Amniculicola</taxon>
    </lineage>
</organism>
<dbReference type="SUPFAM" id="SSF54001">
    <property type="entry name" value="Cysteine proteinases"/>
    <property type="match status" value="1"/>
</dbReference>
<comment type="catalytic activity">
    <reaction evidence="1">
        <text>Thiol-dependent hydrolysis of ester, thioester, amide, peptide and isopeptide bonds formed by the C-terminal Gly of ubiquitin (a 76-residue protein attached to proteins as an intracellular targeting signal).</text>
        <dbReference type="EC" id="3.4.19.12"/>
    </reaction>
</comment>
<evidence type="ECO:0000256" key="4">
    <source>
        <dbReference type="ARBA" id="ARBA00022670"/>
    </source>
</evidence>
<dbReference type="Gene3D" id="3.90.70.10">
    <property type="entry name" value="Cysteine proteinases"/>
    <property type="match status" value="1"/>
</dbReference>
<dbReference type="GO" id="GO:0004843">
    <property type="term" value="F:cysteine-type deubiquitinase activity"/>
    <property type="evidence" value="ECO:0007669"/>
    <property type="project" value="UniProtKB-EC"/>
</dbReference>
<dbReference type="Proteomes" id="UP000799779">
    <property type="component" value="Unassembled WGS sequence"/>
</dbReference>
<sequence>MDYSTMRKPQDVGGLSAAPPWETITTYLLSILTGAYFLLKALELLGYPVWYYIRVAGQILAMESVTTRLLDGVKSLVKNQDVPAGLQNSKVFCYQNSITQGFAAIPSLNNWLQDFTARLGGSSEDSPVSFALQDIVKRLNDNENNGTTFNLDRRLKEVGGFDEDEQQDSHEYLLKVVEKVDDEAKKALKKKRIETFSWSEAAKVLLEKSDIKHERFPGLFPSFPPNPLNGMTAKRVTCLECGYYGQLQHEEFHALTLNLGTDTSYDISKLFDEFTKVETMSDVNCPNCTLNAAKASIQGLLAKDIPEQLRDTLTARLETINTAIEDGKMEDETLVKTCGIQEKLFQKQQKTLQTVVSRPPKALAIHLQRIVFDERLFRQYKNNAPVNYPEFLDIAPWTLNSSISADPASPLMSLDTPGLNYQLRAVVCHAGTYNYGHYICFRKRPTWVKEDGKPPHQIDTWFQYSDANVMPVNEPRVMGNGQATLLLYERIPDPPTLPTQTVDDCLTESRPVLKRGRGEIEDNGGPVDVEVLPSHPAFEEFRPLPAFVSAT</sequence>
<evidence type="ECO:0000313" key="10">
    <source>
        <dbReference type="Proteomes" id="UP000799779"/>
    </source>
</evidence>
<dbReference type="PANTHER" id="PTHR24006:SF888">
    <property type="entry name" value="UBIQUITIN CARBOXYL-TERMINAL HYDROLASE 30"/>
    <property type="match status" value="1"/>
</dbReference>
<evidence type="ECO:0000256" key="1">
    <source>
        <dbReference type="ARBA" id="ARBA00000707"/>
    </source>
</evidence>
<evidence type="ECO:0000259" key="8">
    <source>
        <dbReference type="PROSITE" id="PS50235"/>
    </source>
</evidence>
<feature type="domain" description="USP" evidence="8">
    <location>
        <begin position="84"/>
        <end position="491"/>
    </location>
</feature>
<dbReference type="InterPro" id="IPR028889">
    <property type="entry name" value="USP"/>
</dbReference>
<evidence type="ECO:0000256" key="2">
    <source>
        <dbReference type="ARBA" id="ARBA00009085"/>
    </source>
</evidence>
<keyword evidence="10" id="KW-1185">Reference proteome</keyword>
<dbReference type="InterPro" id="IPR001394">
    <property type="entry name" value="Peptidase_C19_UCH"/>
</dbReference>
<dbReference type="InterPro" id="IPR050164">
    <property type="entry name" value="Peptidase_C19"/>
</dbReference>
<keyword evidence="5" id="KW-0833">Ubl conjugation pathway</keyword>
<gene>
    <name evidence="9" type="ORF">P154DRAFT_519493</name>
</gene>
<dbReference type="PROSITE" id="PS00973">
    <property type="entry name" value="USP_2"/>
    <property type="match status" value="1"/>
</dbReference>
<keyword evidence="4" id="KW-0645">Protease</keyword>